<evidence type="ECO:0000313" key="2">
    <source>
        <dbReference type="EMBL" id="KKN90448.1"/>
    </source>
</evidence>
<feature type="compositionally biased region" description="Basic and acidic residues" evidence="1">
    <location>
        <begin position="1"/>
        <end position="13"/>
    </location>
</feature>
<dbReference type="EMBL" id="LAZR01000110">
    <property type="protein sequence ID" value="KKN90448.1"/>
    <property type="molecule type" value="Genomic_DNA"/>
</dbReference>
<reference evidence="2" key="1">
    <citation type="journal article" date="2015" name="Nature">
        <title>Complex archaea that bridge the gap between prokaryotes and eukaryotes.</title>
        <authorList>
            <person name="Spang A."/>
            <person name="Saw J.H."/>
            <person name="Jorgensen S.L."/>
            <person name="Zaremba-Niedzwiedzka K."/>
            <person name="Martijn J."/>
            <person name="Lind A.E."/>
            <person name="van Eijk R."/>
            <person name="Schleper C."/>
            <person name="Guy L."/>
            <person name="Ettema T.J."/>
        </authorList>
    </citation>
    <scope>NUCLEOTIDE SEQUENCE</scope>
</reference>
<evidence type="ECO:0000256" key="1">
    <source>
        <dbReference type="SAM" id="MobiDB-lite"/>
    </source>
</evidence>
<accession>A0A0F9XF56</accession>
<sequence length="60" mass="6599">MEAELNDKPKMNDMQEVPDTGSNVSGSQEALRNCIANLARHAANPDRFVTIGMPDERNAK</sequence>
<proteinExistence type="predicted"/>
<feature type="region of interest" description="Disordered" evidence="1">
    <location>
        <begin position="1"/>
        <end position="27"/>
    </location>
</feature>
<comment type="caution">
    <text evidence="2">The sequence shown here is derived from an EMBL/GenBank/DDBJ whole genome shotgun (WGS) entry which is preliminary data.</text>
</comment>
<name>A0A0F9XF56_9ZZZZ</name>
<protein>
    <submittedName>
        <fullName evidence="2">Uncharacterized protein</fullName>
    </submittedName>
</protein>
<organism evidence="2">
    <name type="scientific">marine sediment metagenome</name>
    <dbReference type="NCBI Taxonomy" id="412755"/>
    <lineage>
        <taxon>unclassified sequences</taxon>
        <taxon>metagenomes</taxon>
        <taxon>ecological metagenomes</taxon>
    </lineage>
</organism>
<dbReference type="AlphaFoldDB" id="A0A0F9XF56"/>
<gene>
    <name evidence="2" type="ORF">LCGC14_0228170</name>
</gene>